<gene>
    <name evidence="1" type="ORF">PsYK624_055540</name>
</gene>
<name>A0A9P3G703_9APHY</name>
<accession>A0A9P3G703</accession>
<dbReference type="AlphaFoldDB" id="A0A9P3G703"/>
<evidence type="ECO:0000313" key="1">
    <source>
        <dbReference type="EMBL" id="GJE89453.1"/>
    </source>
</evidence>
<dbReference type="Proteomes" id="UP000703269">
    <property type="component" value="Unassembled WGS sequence"/>
</dbReference>
<keyword evidence="2" id="KW-1185">Reference proteome</keyword>
<evidence type="ECO:0000313" key="2">
    <source>
        <dbReference type="Proteomes" id="UP000703269"/>
    </source>
</evidence>
<dbReference type="EMBL" id="BPQB01000013">
    <property type="protein sequence ID" value="GJE89453.1"/>
    <property type="molecule type" value="Genomic_DNA"/>
</dbReference>
<protein>
    <submittedName>
        <fullName evidence="1">Uncharacterized protein</fullName>
    </submittedName>
</protein>
<organism evidence="1 2">
    <name type="scientific">Phanerochaete sordida</name>
    <dbReference type="NCBI Taxonomy" id="48140"/>
    <lineage>
        <taxon>Eukaryota</taxon>
        <taxon>Fungi</taxon>
        <taxon>Dikarya</taxon>
        <taxon>Basidiomycota</taxon>
        <taxon>Agaricomycotina</taxon>
        <taxon>Agaricomycetes</taxon>
        <taxon>Polyporales</taxon>
        <taxon>Phanerochaetaceae</taxon>
        <taxon>Phanerochaete</taxon>
    </lineage>
</organism>
<comment type="caution">
    <text evidence="1">The sequence shown here is derived from an EMBL/GenBank/DDBJ whole genome shotgun (WGS) entry which is preliminary data.</text>
</comment>
<reference evidence="1 2" key="1">
    <citation type="submission" date="2021-08" db="EMBL/GenBank/DDBJ databases">
        <title>Draft Genome Sequence of Phanerochaete sordida strain YK-624.</title>
        <authorList>
            <person name="Mori T."/>
            <person name="Dohra H."/>
            <person name="Suzuki T."/>
            <person name="Kawagishi H."/>
            <person name="Hirai H."/>
        </authorList>
    </citation>
    <scope>NUCLEOTIDE SEQUENCE [LARGE SCALE GENOMIC DNA]</scope>
    <source>
        <strain evidence="1 2">YK-624</strain>
    </source>
</reference>
<sequence length="289" mass="32483">MRARASLETVDSFPVEELRLRSLQKALSMYEVTLKDATIVLLPGFITNSKTLEALILLHLPTTPTEHNDDTINMLYLTTVQWFSTQCDEVGSRSSSVVKAILEQMISAAKAVRQRARRTISGVDEPVDDRVLLATLFSFRARLVATHGPLLRHFLHITAESFQQKLLVGMEDWIAFYLHECLQTAHECLSTCESTRCQWISHKCEQDVLWKQECSLLYPQEIEEPLTVNISSVMDVDDAESLASRDTASSTSPSPLTVFEALGLNSFWVACTSGRMTLDEDNRLCAPGW</sequence>
<proteinExistence type="predicted"/>